<reference evidence="1 2" key="1">
    <citation type="submission" date="2018-09" db="EMBL/GenBank/DDBJ databases">
        <title>Comparative genomics of Leucobacter spp.</title>
        <authorList>
            <person name="Reis A.C."/>
            <person name="Kolvenbach B.A."/>
            <person name="Corvini P.F.X."/>
            <person name="Nunes O.C."/>
        </authorList>
    </citation>
    <scope>NUCLEOTIDE SEQUENCE [LARGE SCALE GENOMIC DNA]</scope>
    <source>
        <strain evidence="1 2">L-1</strain>
    </source>
</reference>
<dbReference type="EMBL" id="QYAD01000004">
    <property type="protein sequence ID" value="MBL3690637.1"/>
    <property type="molecule type" value="Genomic_DNA"/>
</dbReference>
<dbReference type="Proteomes" id="UP001646141">
    <property type="component" value="Unassembled WGS sequence"/>
</dbReference>
<evidence type="ECO:0008006" key="3">
    <source>
        <dbReference type="Google" id="ProtNLM"/>
    </source>
</evidence>
<proteinExistence type="predicted"/>
<sequence length="100" mass="10126">MRVEVLTIPDCPNGELAVQRTRAALAELGADPATLRVTTLTSDAAAANAPFSGSPTILRDGVDLFAGTRASALACRVYPSDAGPSGAPTAPEIVAALRAH</sequence>
<protein>
    <recommendedName>
        <fullName evidence="3">Alkylmercury lyase</fullName>
    </recommendedName>
</protein>
<name>A0ABS1SR64_9MICO</name>
<gene>
    <name evidence="1" type="ORF">D3226_11850</name>
</gene>
<evidence type="ECO:0000313" key="2">
    <source>
        <dbReference type="Proteomes" id="UP001646141"/>
    </source>
</evidence>
<evidence type="ECO:0000313" key="1">
    <source>
        <dbReference type="EMBL" id="MBL3690637.1"/>
    </source>
</evidence>
<organism evidence="1 2">
    <name type="scientific">Leucobacter chromiireducens subsp. chromiireducens</name>
    <dbReference type="NCBI Taxonomy" id="660067"/>
    <lineage>
        <taxon>Bacteria</taxon>
        <taxon>Bacillati</taxon>
        <taxon>Actinomycetota</taxon>
        <taxon>Actinomycetes</taxon>
        <taxon>Micrococcales</taxon>
        <taxon>Microbacteriaceae</taxon>
        <taxon>Leucobacter</taxon>
    </lineage>
</organism>
<accession>A0ABS1SR64</accession>
<comment type="caution">
    <text evidence="1">The sequence shown here is derived from an EMBL/GenBank/DDBJ whole genome shotgun (WGS) entry which is preliminary data.</text>
</comment>
<dbReference type="RefSeq" id="WP_202382805.1">
    <property type="nucleotide sequence ID" value="NZ_BAAAMA010000010.1"/>
</dbReference>
<keyword evidence="2" id="KW-1185">Reference proteome</keyword>